<dbReference type="EMBL" id="WVIC01000005">
    <property type="protein sequence ID" value="NCJ05602.1"/>
    <property type="molecule type" value="Genomic_DNA"/>
</dbReference>
<gene>
    <name evidence="1" type="ORF">GS597_03580</name>
</gene>
<evidence type="ECO:0000313" key="2">
    <source>
        <dbReference type="Proteomes" id="UP000607397"/>
    </source>
</evidence>
<dbReference type="Proteomes" id="UP000607397">
    <property type="component" value="Unassembled WGS sequence"/>
</dbReference>
<accession>A0A8K1ZXR5</accession>
<evidence type="ECO:0000313" key="1">
    <source>
        <dbReference type="EMBL" id="NCJ05602.1"/>
    </source>
</evidence>
<dbReference type="InterPro" id="IPR014971">
    <property type="entry name" value="KGK"/>
</dbReference>
<keyword evidence="2" id="KW-1185">Reference proteome</keyword>
<sequence length="129" mass="14780">MTKLFSVTLSHLPMSNSFKPLEDSNTAISLPHNMFKQQEFLKFVITAFQWDGLNLLGKTLWDKGRGKIPIEKSEDSRMAWFDDGIDCEILRPHSGFWQKGKLRLKVTLEFCPEDPGQASDLDPLRQPEA</sequence>
<comment type="caution">
    <text evidence="1">The sequence shown here is derived from an EMBL/GenBank/DDBJ whole genome shotgun (WGS) entry which is preliminary data.</text>
</comment>
<dbReference type="AlphaFoldDB" id="A0A8K1ZXR5"/>
<name>A0A8K1ZXR5_9CYAN</name>
<dbReference type="Pfam" id="PF08872">
    <property type="entry name" value="KGK"/>
    <property type="match status" value="1"/>
</dbReference>
<proteinExistence type="predicted"/>
<organism evidence="1 2">
    <name type="scientific">Petrachloros mirabilis ULC683</name>
    <dbReference type="NCBI Taxonomy" id="2781853"/>
    <lineage>
        <taxon>Bacteria</taxon>
        <taxon>Bacillati</taxon>
        <taxon>Cyanobacteriota</taxon>
        <taxon>Cyanophyceae</taxon>
        <taxon>Synechococcales</taxon>
        <taxon>Petrachlorosaceae</taxon>
        <taxon>Petrachloros</taxon>
        <taxon>Petrachloros mirabilis</taxon>
    </lineage>
</organism>
<reference evidence="1" key="1">
    <citation type="submission" date="2019-12" db="EMBL/GenBank/DDBJ databases">
        <title>High-Quality draft genome sequences of three cyanobacteria isolated from the limestone walls of the Old Cathedral of Coimbra.</title>
        <authorList>
            <person name="Tiago I."/>
            <person name="Soares F."/>
            <person name="Portugal A."/>
        </authorList>
    </citation>
    <scope>NUCLEOTIDE SEQUENCE [LARGE SCALE GENOMIC DNA]</scope>
    <source>
        <strain evidence="1">C</strain>
    </source>
</reference>
<protein>
    <submittedName>
        <fullName evidence="1">Uncharacterized protein</fullName>
    </submittedName>
</protein>
<dbReference type="RefSeq" id="WP_161824083.1">
    <property type="nucleotide sequence ID" value="NZ_WVIC01000005.1"/>
</dbReference>